<dbReference type="InParanoid" id="A0A0D2GEE1"/>
<accession>A0A0D2GEE1</accession>
<name>A0A0D2GEE1_9BACT</name>
<dbReference type="InterPro" id="IPR051010">
    <property type="entry name" value="BCAA_transport"/>
</dbReference>
<dbReference type="Proteomes" id="UP000032233">
    <property type="component" value="Unassembled WGS sequence"/>
</dbReference>
<sequence length="404" mass="45017">MILSPAGIKAQEIIIGAPTSLASLEGEESCRAAQMAVEQINASGGVEIKGRKHKLLLKTCDLEDFRAPHKPGKPLLKLKNFILSQKPQALLVGPFRSEVFLKSMDLVSAHRLPCVASIAMTPAVEAAILANPKNRFIFRTCLNSRYLAAYLMGAMEMIREQFGFRKVYILNQDVAWARSTASLLSKVFFEKRGWQVLGQENLIITRQNADRILERVARKKPRVILVIFDQPEAAFLVPGWRKRKIPALMGGFISPLSGPGSWAEHQGQIAGFFNMVFELGNLPSDKYQLSKAFYHRFNQRFGRPLQAGHGPAPAYESVFALAEAIKRADSLDPEKLVKSLIQTNRQGVMGRLRFHRAQQAVFGTDPQKSSVGCVFQWTNNGERRLVFPSSIAQGGFKLPWFVGP</sequence>
<feature type="domain" description="Leucine-binding protein" evidence="3">
    <location>
        <begin position="19"/>
        <end position="358"/>
    </location>
</feature>
<proteinExistence type="inferred from homology"/>
<evidence type="ECO:0000256" key="2">
    <source>
        <dbReference type="ARBA" id="ARBA00022729"/>
    </source>
</evidence>
<evidence type="ECO:0000259" key="3">
    <source>
        <dbReference type="Pfam" id="PF13458"/>
    </source>
</evidence>
<organism evidence="4 5">
    <name type="scientific">Dethiosulfatarculus sandiegensis</name>
    <dbReference type="NCBI Taxonomy" id="1429043"/>
    <lineage>
        <taxon>Bacteria</taxon>
        <taxon>Pseudomonadati</taxon>
        <taxon>Thermodesulfobacteriota</taxon>
        <taxon>Desulfarculia</taxon>
        <taxon>Desulfarculales</taxon>
        <taxon>Desulfarculaceae</taxon>
        <taxon>Dethiosulfatarculus</taxon>
    </lineage>
</organism>
<dbReference type="InterPro" id="IPR028081">
    <property type="entry name" value="Leu-bd"/>
</dbReference>
<dbReference type="SUPFAM" id="SSF53822">
    <property type="entry name" value="Periplasmic binding protein-like I"/>
    <property type="match status" value="1"/>
</dbReference>
<reference evidence="4 5" key="1">
    <citation type="submission" date="2013-11" db="EMBL/GenBank/DDBJ databases">
        <title>Metagenomic analysis of a methanogenic consortium involved in long chain n-alkane degradation.</title>
        <authorList>
            <person name="Davidova I.A."/>
            <person name="Callaghan A.V."/>
            <person name="Wawrik B."/>
            <person name="Pruitt S."/>
            <person name="Marks C."/>
            <person name="Duncan K.E."/>
            <person name="Suflita J.M."/>
        </authorList>
    </citation>
    <scope>NUCLEOTIDE SEQUENCE [LARGE SCALE GENOMIC DNA]</scope>
    <source>
        <strain evidence="4 5">SPR</strain>
    </source>
</reference>
<keyword evidence="5" id="KW-1185">Reference proteome</keyword>
<evidence type="ECO:0000256" key="1">
    <source>
        <dbReference type="ARBA" id="ARBA00010062"/>
    </source>
</evidence>
<keyword evidence="2" id="KW-0732">Signal</keyword>
<dbReference type="EMBL" id="AZAC01000016">
    <property type="protein sequence ID" value="KIX13357.1"/>
    <property type="molecule type" value="Genomic_DNA"/>
</dbReference>
<dbReference type="STRING" id="1429043.X474_14170"/>
<dbReference type="PANTHER" id="PTHR30483:SF6">
    <property type="entry name" value="PERIPLASMIC BINDING PROTEIN OF ABC TRANSPORTER FOR NATURAL AMINO ACIDS"/>
    <property type="match status" value="1"/>
</dbReference>
<protein>
    <submittedName>
        <fullName evidence="4">Amino acid ABC transporter substrate-binding protein</fullName>
    </submittedName>
</protein>
<evidence type="ECO:0000313" key="4">
    <source>
        <dbReference type="EMBL" id="KIX13357.1"/>
    </source>
</evidence>
<dbReference type="AlphaFoldDB" id="A0A0D2GEE1"/>
<dbReference type="Gene3D" id="3.40.50.2300">
    <property type="match status" value="2"/>
</dbReference>
<dbReference type="PANTHER" id="PTHR30483">
    <property type="entry name" value="LEUCINE-SPECIFIC-BINDING PROTEIN"/>
    <property type="match status" value="1"/>
</dbReference>
<comment type="similarity">
    <text evidence="1">Belongs to the leucine-binding protein family.</text>
</comment>
<gene>
    <name evidence="4" type="ORF">X474_14170</name>
</gene>
<dbReference type="InterPro" id="IPR028082">
    <property type="entry name" value="Peripla_BP_I"/>
</dbReference>
<comment type="caution">
    <text evidence="4">The sequence shown here is derived from an EMBL/GenBank/DDBJ whole genome shotgun (WGS) entry which is preliminary data.</text>
</comment>
<dbReference type="Pfam" id="PF13458">
    <property type="entry name" value="Peripla_BP_6"/>
    <property type="match status" value="1"/>
</dbReference>
<evidence type="ECO:0000313" key="5">
    <source>
        <dbReference type="Proteomes" id="UP000032233"/>
    </source>
</evidence>